<gene>
    <name evidence="3" type="primary">MDH1B</name>
    <name evidence="3" type="ORF">AK812_SmicGene94</name>
</gene>
<dbReference type="OrthoDB" id="408677at2759"/>
<comment type="caution">
    <text evidence="3">The sequence shown here is derived from an EMBL/GenBank/DDBJ whole genome shotgun (WGS) entry which is preliminary data.</text>
</comment>
<keyword evidence="2" id="KW-1133">Transmembrane helix</keyword>
<dbReference type="AlphaFoldDB" id="A0A1Q9F7G4"/>
<dbReference type="EMBL" id="LSRX01000001">
    <property type="protein sequence ID" value="OLQ15623.1"/>
    <property type="molecule type" value="Genomic_DNA"/>
</dbReference>
<evidence type="ECO:0000313" key="3">
    <source>
        <dbReference type="EMBL" id="OLQ15623.1"/>
    </source>
</evidence>
<reference evidence="3 4" key="1">
    <citation type="submission" date="2016-02" db="EMBL/GenBank/DDBJ databases">
        <title>Genome analysis of coral dinoflagellate symbionts highlights evolutionary adaptations to a symbiotic lifestyle.</title>
        <authorList>
            <person name="Aranda M."/>
            <person name="Li Y."/>
            <person name="Liew Y.J."/>
            <person name="Baumgarten S."/>
            <person name="Simakov O."/>
            <person name="Wilson M."/>
            <person name="Piel J."/>
            <person name="Ashoor H."/>
            <person name="Bougouffa S."/>
            <person name="Bajic V.B."/>
            <person name="Ryu T."/>
            <person name="Ravasi T."/>
            <person name="Bayer T."/>
            <person name="Micklem G."/>
            <person name="Kim H."/>
            <person name="Bhak J."/>
            <person name="Lajeunesse T.C."/>
            <person name="Voolstra C.R."/>
        </authorList>
    </citation>
    <scope>NUCLEOTIDE SEQUENCE [LARGE SCALE GENOMIC DNA]</scope>
    <source>
        <strain evidence="3 4">CCMP2467</strain>
    </source>
</reference>
<evidence type="ECO:0000256" key="1">
    <source>
        <dbReference type="SAM" id="MobiDB-lite"/>
    </source>
</evidence>
<feature type="compositionally biased region" description="Low complexity" evidence="1">
    <location>
        <begin position="537"/>
        <end position="552"/>
    </location>
</feature>
<feature type="region of interest" description="Disordered" evidence="1">
    <location>
        <begin position="537"/>
        <end position="572"/>
    </location>
</feature>
<feature type="transmembrane region" description="Helical" evidence="2">
    <location>
        <begin position="14"/>
        <end position="32"/>
    </location>
</feature>
<dbReference type="OMA" id="HECERLA"/>
<proteinExistence type="predicted"/>
<dbReference type="Proteomes" id="UP000186817">
    <property type="component" value="Unassembled WGS sequence"/>
</dbReference>
<protein>
    <submittedName>
        <fullName evidence="3">Putative malate dehydrogenase 1B</fullName>
    </submittedName>
</protein>
<evidence type="ECO:0000313" key="4">
    <source>
        <dbReference type="Proteomes" id="UP000186817"/>
    </source>
</evidence>
<name>A0A1Q9F7G4_SYMMI</name>
<sequence length="1081" mass="119433">MSDACGRKGNDRRLLCHATVITIIMMMMIIIIMTIIIIIFFIIIIISIIIVCVYIIYIIRYHFHRHRLRHHKRHQEPCCRFMRSPLIASCPRLQHLELTDVARGTQQRNTCPLSSCGKSTRIMASFVIAGKADDPSFARAEYAAGQVQALVPNIYVKLEMKHPDHWKSFINTVCRTYDFASYADDFGGPLVWTLEGELIGGGADFVQKICLEKFGIPEPPAVTDPVFKEIAAENLKKVKLQLQREQFGPPLPERVTAAHLIAKELELCRPQQLVEQKKVVSSGAALEVWLNPTLLQDAENCEALGFLSWLQTASGNVLLLTDWREAKPIFEGVEHMTEGGPQNFKVRMCITATSGRIYGRACEWANSICQNGGWEVVVLDVFSRGGVEEFIVQSTQEARSFYEQENLVPSPCPTYIDDVKDKTSHSKTSAGKSDLAREAASVCIRLSMATLKSALQDPDKATKLEEMIRSTMWHQVYEASGASAQRIDARLKICKVGQEESHLAVLHPRPVVPKHIVLVPNRFVEEVTDVQLEQEAAKAETTAEVAPEALPEAPEDAQQEQEAPPAPSVPSKVVQLGIPPHRIRTEPQEDLSLADFTAAMEILSQVGGLATWSAIRTGSEYRLPLETHLQVLPFPLGCQGSNQRFPLESYLERLQKEKEKEVPDSLPIFPFKHVLMPIPAPAVADGKASPVEYAKPAALTYDAALLKLNGSRQGGSMLLAFTTSWMLMAELTPPEVGSPEHEVWLRLPPLHPCALFGFVICPPVEIGFPETAGGRLSQNKLVSNRAVEEGIMEDAPDFEKAKKEVRVSFQIYSRPAETMGYWVSRGPPGLTHPKDMKPEAAPAPAAEIQRLTDAQMLQPNVPEEVGTLSTNPLKVFMPEYDTNEIAAYAAIRTEKLRFERALRLQNDALAKTSASSTTKLPEYICGWCLRAARQAVVGGSGHECERLALIVANCFAADAEAIAMSWRNWLHSSVSRPMDAREEAIAVWLGAGAGLKEIVIRGFKARQNTDFANKAGRNRLSLSLDAAVSDALVAIYRALKLSFCWNQAQWPMPGAADVLPSSAVVPCSGREEPPGTMSQSL</sequence>
<keyword evidence="2" id="KW-0812">Transmembrane</keyword>
<organism evidence="3 4">
    <name type="scientific">Symbiodinium microadriaticum</name>
    <name type="common">Dinoflagellate</name>
    <name type="synonym">Zooxanthella microadriatica</name>
    <dbReference type="NCBI Taxonomy" id="2951"/>
    <lineage>
        <taxon>Eukaryota</taxon>
        <taxon>Sar</taxon>
        <taxon>Alveolata</taxon>
        <taxon>Dinophyceae</taxon>
        <taxon>Suessiales</taxon>
        <taxon>Symbiodiniaceae</taxon>
        <taxon>Symbiodinium</taxon>
    </lineage>
</organism>
<keyword evidence="2" id="KW-0472">Membrane</keyword>
<keyword evidence="4" id="KW-1185">Reference proteome</keyword>
<accession>A0A1Q9F7G4</accession>
<feature type="transmembrane region" description="Helical" evidence="2">
    <location>
        <begin position="38"/>
        <end position="59"/>
    </location>
</feature>
<evidence type="ECO:0000256" key="2">
    <source>
        <dbReference type="SAM" id="Phobius"/>
    </source>
</evidence>